<sequence length="148" mass="16334">MLAVNPANAPTGSSAPPPPAMAAADVPCRTFAEFLDRLLADLPAHVPVTLYEVFAELEQYQTLCGVALLANADIDRYLAMAEHVQILHEEFPRDQIALALREVQRCLEQQEVAEGVERSQSLLQDGDGLGERSILGESWTRERAERDH</sequence>
<keyword evidence="3" id="KW-1185">Reference proteome</keyword>
<dbReference type="AlphaFoldDB" id="A0A0L0SIZ0"/>
<reference evidence="2 3" key="1">
    <citation type="submission" date="2009-11" db="EMBL/GenBank/DDBJ databases">
        <title>Annotation of Allomyces macrogynus ATCC 38327.</title>
        <authorList>
            <consortium name="The Broad Institute Genome Sequencing Platform"/>
            <person name="Russ C."/>
            <person name="Cuomo C."/>
            <person name="Burger G."/>
            <person name="Gray M.W."/>
            <person name="Holland P.W.H."/>
            <person name="King N."/>
            <person name="Lang F.B.F."/>
            <person name="Roger A.J."/>
            <person name="Ruiz-Trillo I."/>
            <person name="Young S.K."/>
            <person name="Zeng Q."/>
            <person name="Gargeya S."/>
            <person name="Fitzgerald M."/>
            <person name="Haas B."/>
            <person name="Abouelleil A."/>
            <person name="Alvarado L."/>
            <person name="Arachchi H.M."/>
            <person name="Berlin A."/>
            <person name="Chapman S.B."/>
            <person name="Gearin G."/>
            <person name="Goldberg J."/>
            <person name="Griggs A."/>
            <person name="Gujja S."/>
            <person name="Hansen M."/>
            <person name="Heiman D."/>
            <person name="Howarth C."/>
            <person name="Larimer J."/>
            <person name="Lui A."/>
            <person name="MacDonald P.J.P."/>
            <person name="McCowen C."/>
            <person name="Montmayeur A."/>
            <person name="Murphy C."/>
            <person name="Neiman D."/>
            <person name="Pearson M."/>
            <person name="Priest M."/>
            <person name="Roberts A."/>
            <person name="Saif S."/>
            <person name="Shea T."/>
            <person name="Sisk P."/>
            <person name="Stolte C."/>
            <person name="Sykes S."/>
            <person name="Wortman J."/>
            <person name="Nusbaum C."/>
            <person name="Birren B."/>
        </authorList>
    </citation>
    <scope>NUCLEOTIDE SEQUENCE [LARGE SCALE GENOMIC DNA]</scope>
    <source>
        <strain evidence="2 3">ATCC 38327</strain>
    </source>
</reference>
<feature type="compositionally biased region" description="Low complexity" evidence="1">
    <location>
        <begin position="1"/>
        <end position="14"/>
    </location>
</feature>
<dbReference type="EMBL" id="GG745340">
    <property type="protein sequence ID" value="KNE62345.1"/>
    <property type="molecule type" value="Genomic_DNA"/>
</dbReference>
<name>A0A0L0SIZ0_ALLM3</name>
<evidence type="ECO:0000313" key="3">
    <source>
        <dbReference type="Proteomes" id="UP000054350"/>
    </source>
</evidence>
<proteinExistence type="predicted"/>
<evidence type="ECO:0000313" key="2">
    <source>
        <dbReference type="EMBL" id="KNE62345.1"/>
    </source>
</evidence>
<protein>
    <submittedName>
        <fullName evidence="2">Uncharacterized protein</fullName>
    </submittedName>
</protein>
<accession>A0A0L0SIZ0</accession>
<evidence type="ECO:0000256" key="1">
    <source>
        <dbReference type="SAM" id="MobiDB-lite"/>
    </source>
</evidence>
<organism evidence="2 3">
    <name type="scientific">Allomyces macrogynus (strain ATCC 38327)</name>
    <name type="common">Allomyces javanicus var. macrogynus</name>
    <dbReference type="NCBI Taxonomy" id="578462"/>
    <lineage>
        <taxon>Eukaryota</taxon>
        <taxon>Fungi</taxon>
        <taxon>Fungi incertae sedis</taxon>
        <taxon>Blastocladiomycota</taxon>
        <taxon>Blastocladiomycetes</taxon>
        <taxon>Blastocladiales</taxon>
        <taxon>Blastocladiaceae</taxon>
        <taxon>Allomyces</taxon>
    </lineage>
</organism>
<feature type="region of interest" description="Disordered" evidence="1">
    <location>
        <begin position="117"/>
        <end position="148"/>
    </location>
</feature>
<gene>
    <name evidence="2" type="ORF">AMAG_18855</name>
</gene>
<feature type="compositionally biased region" description="Basic and acidic residues" evidence="1">
    <location>
        <begin position="139"/>
        <end position="148"/>
    </location>
</feature>
<reference evidence="3" key="2">
    <citation type="submission" date="2009-11" db="EMBL/GenBank/DDBJ databases">
        <title>The Genome Sequence of Allomyces macrogynus strain ATCC 38327.</title>
        <authorList>
            <consortium name="The Broad Institute Genome Sequencing Platform"/>
            <person name="Russ C."/>
            <person name="Cuomo C."/>
            <person name="Shea T."/>
            <person name="Young S.K."/>
            <person name="Zeng Q."/>
            <person name="Koehrsen M."/>
            <person name="Haas B."/>
            <person name="Borodovsky M."/>
            <person name="Guigo R."/>
            <person name="Alvarado L."/>
            <person name="Berlin A."/>
            <person name="Borenstein D."/>
            <person name="Chen Z."/>
            <person name="Engels R."/>
            <person name="Freedman E."/>
            <person name="Gellesch M."/>
            <person name="Goldberg J."/>
            <person name="Griggs A."/>
            <person name="Gujja S."/>
            <person name="Heiman D."/>
            <person name="Hepburn T."/>
            <person name="Howarth C."/>
            <person name="Jen D."/>
            <person name="Larson L."/>
            <person name="Lewis B."/>
            <person name="Mehta T."/>
            <person name="Park D."/>
            <person name="Pearson M."/>
            <person name="Roberts A."/>
            <person name="Saif S."/>
            <person name="Shenoy N."/>
            <person name="Sisk P."/>
            <person name="Stolte C."/>
            <person name="Sykes S."/>
            <person name="Walk T."/>
            <person name="White J."/>
            <person name="Yandava C."/>
            <person name="Burger G."/>
            <person name="Gray M.W."/>
            <person name="Holland P.W.H."/>
            <person name="King N."/>
            <person name="Lang F.B.F."/>
            <person name="Roger A.J."/>
            <person name="Ruiz-Trillo I."/>
            <person name="Lander E."/>
            <person name="Nusbaum C."/>
        </authorList>
    </citation>
    <scope>NUCLEOTIDE SEQUENCE [LARGE SCALE GENOMIC DNA]</scope>
    <source>
        <strain evidence="3">ATCC 38327</strain>
    </source>
</reference>
<dbReference type="VEuPathDB" id="FungiDB:AMAG_18855"/>
<dbReference type="Proteomes" id="UP000054350">
    <property type="component" value="Unassembled WGS sequence"/>
</dbReference>
<feature type="region of interest" description="Disordered" evidence="1">
    <location>
        <begin position="1"/>
        <end position="22"/>
    </location>
</feature>